<evidence type="ECO:0000313" key="1">
    <source>
        <dbReference type="EMBL" id="MCC5467262.1"/>
    </source>
</evidence>
<evidence type="ECO:0000313" key="2">
    <source>
        <dbReference type="Proteomes" id="UP001165492"/>
    </source>
</evidence>
<comment type="caution">
    <text evidence="1">The sequence shown here is derived from an EMBL/GenBank/DDBJ whole genome shotgun (WGS) entry which is preliminary data.</text>
</comment>
<dbReference type="RefSeq" id="WP_229536278.1">
    <property type="nucleotide sequence ID" value="NZ_JAJHJB010000030.1"/>
</dbReference>
<sequence length="70" mass="7978">MAAIIMMLINNCLKFNFNFYIKIGRGLEMEEECIFNVGIIKNSACFFTNLAHAKSFLINRDSIGVKDGKR</sequence>
<dbReference type="Proteomes" id="UP001165492">
    <property type="component" value="Unassembled WGS sequence"/>
</dbReference>
<name>A0ABS8HWE1_9FIRM</name>
<dbReference type="EMBL" id="JAJHJB010000030">
    <property type="protein sequence ID" value="MCC5467262.1"/>
    <property type="molecule type" value="Genomic_DNA"/>
</dbReference>
<keyword evidence="2" id="KW-1185">Reference proteome</keyword>
<gene>
    <name evidence="1" type="ORF">LMF89_18160</name>
</gene>
<accession>A0ABS8HWE1</accession>
<reference evidence="1" key="1">
    <citation type="submission" date="2021-11" db="EMBL/GenBank/DDBJ databases">
        <title>Description of a new species Pelosinus isolated from the bottom sediments of Lake Baikal.</title>
        <authorList>
            <person name="Zakharyuk A."/>
        </authorList>
    </citation>
    <scope>NUCLEOTIDE SEQUENCE</scope>
    <source>
        <strain evidence="1">Bkl1</strain>
    </source>
</reference>
<proteinExistence type="predicted"/>
<organism evidence="1 2">
    <name type="scientific">Pelosinus baikalensis</name>
    <dbReference type="NCBI Taxonomy" id="2892015"/>
    <lineage>
        <taxon>Bacteria</taxon>
        <taxon>Bacillati</taxon>
        <taxon>Bacillota</taxon>
        <taxon>Negativicutes</taxon>
        <taxon>Selenomonadales</taxon>
        <taxon>Sporomusaceae</taxon>
        <taxon>Pelosinus</taxon>
    </lineage>
</organism>
<protein>
    <submittedName>
        <fullName evidence="1">Uncharacterized protein</fullName>
    </submittedName>
</protein>